<accession>A0AAE0K7C4</accession>
<feature type="compositionally biased region" description="Polar residues" evidence="1">
    <location>
        <begin position="8"/>
        <end position="39"/>
    </location>
</feature>
<protein>
    <submittedName>
        <fullName evidence="2">Uncharacterized protein</fullName>
    </submittedName>
</protein>
<proteinExistence type="predicted"/>
<organism evidence="2 3">
    <name type="scientific">Lasiosphaeria ovina</name>
    <dbReference type="NCBI Taxonomy" id="92902"/>
    <lineage>
        <taxon>Eukaryota</taxon>
        <taxon>Fungi</taxon>
        <taxon>Dikarya</taxon>
        <taxon>Ascomycota</taxon>
        <taxon>Pezizomycotina</taxon>
        <taxon>Sordariomycetes</taxon>
        <taxon>Sordariomycetidae</taxon>
        <taxon>Sordariales</taxon>
        <taxon>Lasiosphaeriaceae</taxon>
        <taxon>Lasiosphaeria</taxon>
    </lineage>
</organism>
<evidence type="ECO:0000313" key="2">
    <source>
        <dbReference type="EMBL" id="KAK3370897.1"/>
    </source>
</evidence>
<dbReference type="EMBL" id="JAULSN010000005">
    <property type="protein sequence ID" value="KAK3370897.1"/>
    <property type="molecule type" value="Genomic_DNA"/>
</dbReference>
<keyword evidence="3" id="KW-1185">Reference proteome</keyword>
<reference evidence="2" key="1">
    <citation type="journal article" date="2023" name="Mol. Phylogenet. Evol.">
        <title>Genome-scale phylogeny and comparative genomics of the fungal order Sordariales.</title>
        <authorList>
            <person name="Hensen N."/>
            <person name="Bonometti L."/>
            <person name="Westerberg I."/>
            <person name="Brannstrom I.O."/>
            <person name="Guillou S."/>
            <person name="Cros-Aarteil S."/>
            <person name="Calhoun S."/>
            <person name="Haridas S."/>
            <person name="Kuo A."/>
            <person name="Mondo S."/>
            <person name="Pangilinan J."/>
            <person name="Riley R."/>
            <person name="LaButti K."/>
            <person name="Andreopoulos B."/>
            <person name="Lipzen A."/>
            <person name="Chen C."/>
            <person name="Yan M."/>
            <person name="Daum C."/>
            <person name="Ng V."/>
            <person name="Clum A."/>
            <person name="Steindorff A."/>
            <person name="Ohm R.A."/>
            <person name="Martin F."/>
            <person name="Silar P."/>
            <person name="Natvig D.O."/>
            <person name="Lalanne C."/>
            <person name="Gautier V."/>
            <person name="Ament-Velasquez S.L."/>
            <person name="Kruys A."/>
            <person name="Hutchinson M.I."/>
            <person name="Powell A.J."/>
            <person name="Barry K."/>
            <person name="Miller A.N."/>
            <person name="Grigoriev I.V."/>
            <person name="Debuchy R."/>
            <person name="Gladieux P."/>
            <person name="Hiltunen Thoren M."/>
            <person name="Johannesson H."/>
        </authorList>
    </citation>
    <scope>NUCLEOTIDE SEQUENCE</scope>
    <source>
        <strain evidence="2">CBS 958.72</strain>
    </source>
</reference>
<feature type="compositionally biased region" description="Basic and acidic residues" evidence="1">
    <location>
        <begin position="111"/>
        <end position="133"/>
    </location>
</feature>
<comment type="caution">
    <text evidence="2">The sequence shown here is derived from an EMBL/GenBank/DDBJ whole genome shotgun (WGS) entry which is preliminary data.</text>
</comment>
<gene>
    <name evidence="2" type="ORF">B0T24DRAFT_302809</name>
</gene>
<sequence length="432" mass="47887">MERRRSSYRQNAFSSFIPLDTTSHNAAQGQRSPDSTTTDHQPDQINPLVAQCHRLEDEVRQLSEQVRRLSESLATPPERRNQANASAADHDPVSEPQSYPEASRESGTASEDSRTASEESGRASKESGRRSGQPDHASIPQSGHPEHAPLQQEAQAAQPYRRPNFNIPYALNLYNRGYSDLRVGVHQSCLGEDFCIDLAPSDVPGMSLLYGFILQHSSALARVKLNRHGRYAITVSLIPCRPNGPSNPTDLPHTFRFPDEYGVFGFVAEVQDPSGTGVLLEHFRWQQIDRLNLEWITNWKSHHGWCLIGDVVSGQSSSPPGVRDVVACYASNRAWKASGETLSLERSRSKVGRIRFLDSVDMGRFDERWVTLAVVSVMAIYGSEEWMDDQLRPRYGGSSTQQSSGLPPHMLMTPSAPPPAAIAPNPVFLHVA</sequence>
<feature type="region of interest" description="Disordered" evidence="1">
    <location>
        <begin position="63"/>
        <end position="160"/>
    </location>
</feature>
<feature type="region of interest" description="Disordered" evidence="1">
    <location>
        <begin position="391"/>
        <end position="418"/>
    </location>
</feature>
<name>A0AAE0K7C4_9PEZI</name>
<evidence type="ECO:0000313" key="3">
    <source>
        <dbReference type="Proteomes" id="UP001287356"/>
    </source>
</evidence>
<evidence type="ECO:0000256" key="1">
    <source>
        <dbReference type="SAM" id="MobiDB-lite"/>
    </source>
</evidence>
<feature type="region of interest" description="Disordered" evidence="1">
    <location>
        <begin position="1"/>
        <end position="49"/>
    </location>
</feature>
<feature type="compositionally biased region" description="Low complexity" evidence="1">
    <location>
        <begin position="148"/>
        <end position="159"/>
    </location>
</feature>
<dbReference type="AlphaFoldDB" id="A0AAE0K7C4"/>
<reference evidence="2" key="2">
    <citation type="submission" date="2023-06" db="EMBL/GenBank/DDBJ databases">
        <authorList>
            <consortium name="Lawrence Berkeley National Laboratory"/>
            <person name="Haridas S."/>
            <person name="Hensen N."/>
            <person name="Bonometti L."/>
            <person name="Westerberg I."/>
            <person name="Brannstrom I.O."/>
            <person name="Guillou S."/>
            <person name="Cros-Aarteil S."/>
            <person name="Calhoun S."/>
            <person name="Kuo A."/>
            <person name="Mondo S."/>
            <person name="Pangilinan J."/>
            <person name="Riley R."/>
            <person name="Labutti K."/>
            <person name="Andreopoulos B."/>
            <person name="Lipzen A."/>
            <person name="Chen C."/>
            <person name="Yanf M."/>
            <person name="Daum C."/>
            <person name="Ng V."/>
            <person name="Clum A."/>
            <person name="Steindorff A."/>
            <person name="Ohm R."/>
            <person name="Martin F."/>
            <person name="Silar P."/>
            <person name="Natvig D."/>
            <person name="Lalanne C."/>
            <person name="Gautier V."/>
            <person name="Ament-Velasquez S.L."/>
            <person name="Kruys A."/>
            <person name="Hutchinson M.I."/>
            <person name="Powell A.J."/>
            <person name="Barry K."/>
            <person name="Miller A.N."/>
            <person name="Grigoriev I.V."/>
            <person name="Debuchy R."/>
            <person name="Gladieux P."/>
            <person name="Thoren M.H."/>
            <person name="Johannesson H."/>
        </authorList>
    </citation>
    <scope>NUCLEOTIDE SEQUENCE</scope>
    <source>
        <strain evidence="2">CBS 958.72</strain>
    </source>
</reference>
<dbReference type="Proteomes" id="UP001287356">
    <property type="component" value="Unassembled WGS sequence"/>
</dbReference>